<dbReference type="GO" id="GO:0008094">
    <property type="term" value="F:ATP-dependent activity, acting on DNA"/>
    <property type="evidence" value="ECO:0007669"/>
    <property type="project" value="TreeGrafter"/>
</dbReference>
<dbReference type="Pfam" id="PF14520">
    <property type="entry name" value="HHH_5"/>
    <property type="match status" value="1"/>
</dbReference>
<dbReference type="GO" id="GO:0007131">
    <property type="term" value="P:reciprocal meiotic recombination"/>
    <property type="evidence" value="ECO:0007669"/>
    <property type="project" value="TreeGrafter"/>
</dbReference>
<dbReference type="GO" id="GO:0006312">
    <property type="term" value="P:mitotic recombination"/>
    <property type="evidence" value="ECO:0007669"/>
    <property type="project" value="TreeGrafter"/>
</dbReference>
<dbReference type="GO" id="GO:0070192">
    <property type="term" value="P:chromosome organization involved in meiotic cell cycle"/>
    <property type="evidence" value="ECO:0007669"/>
    <property type="project" value="TreeGrafter"/>
</dbReference>
<name>A0A8H4F1U5_MUCCL</name>
<protein>
    <recommendedName>
        <fullName evidence="3">DNA recombination and repair protein Rad51-like C-terminal domain-containing protein</fullName>
    </recommendedName>
</protein>
<evidence type="ECO:0000313" key="2">
    <source>
        <dbReference type="Proteomes" id="UP000469890"/>
    </source>
</evidence>
<dbReference type="PANTHER" id="PTHR22942:SF39">
    <property type="entry name" value="DNA REPAIR PROTEIN RAD51 HOMOLOG 1"/>
    <property type="match status" value="1"/>
</dbReference>
<dbReference type="GO" id="GO:0000794">
    <property type="term" value="C:condensed nuclear chromosome"/>
    <property type="evidence" value="ECO:0007669"/>
    <property type="project" value="TreeGrafter"/>
</dbReference>
<dbReference type="GO" id="GO:0000730">
    <property type="term" value="P:DNA recombinase assembly"/>
    <property type="evidence" value="ECO:0007669"/>
    <property type="project" value="TreeGrafter"/>
</dbReference>
<dbReference type="GO" id="GO:0042148">
    <property type="term" value="P:DNA strand invasion"/>
    <property type="evidence" value="ECO:0007669"/>
    <property type="project" value="TreeGrafter"/>
</dbReference>
<dbReference type="GO" id="GO:0000166">
    <property type="term" value="F:nucleotide binding"/>
    <property type="evidence" value="ECO:0007669"/>
    <property type="project" value="InterPro"/>
</dbReference>
<dbReference type="AlphaFoldDB" id="A0A8H4F1U5"/>
<dbReference type="PANTHER" id="PTHR22942">
    <property type="entry name" value="RECA/RAD51/RADA DNA STRAND-PAIRING FAMILY MEMBER"/>
    <property type="match status" value="1"/>
</dbReference>
<dbReference type="GO" id="GO:0000150">
    <property type="term" value="F:DNA strand exchange activity"/>
    <property type="evidence" value="ECO:0007669"/>
    <property type="project" value="TreeGrafter"/>
</dbReference>
<dbReference type="Proteomes" id="UP000469890">
    <property type="component" value="Unassembled WGS sequence"/>
</dbReference>
<evidence type="ECO:0000313" key="1">
    <source>
        <dbReference type="EMBL" id="KAF1801725.1"/>
    </source>
</evidence>
<accession>A0A8H4F1U5</accession>
<proteinExistence type="predicted"/>
<evidence type="ECO:0008006" key="3">
    <source>
        <dbReference type="Google" id="ProtNLM"/>
    </source>
</evidence>
<organism evidence="1 2">
    <name type="scientific">Mucor circinelloides f. lusitanicus</name>
    <name type="common">Mucor racemosus var. lusitanicus</name>
    <dbReference type="NCBI Taxonomy" id="29924"/>
    <lineage>
        <taxon>Eukaryota</taxon>
        <taxon>Fungi</taxon>
        <taxon>Fungi incertae sedis</taxon>
        <taxon>Mucoromycota</taxon>
        <taxon>Mucoromycotina</taxon>
        <taxon>Mucoromycetes</taxon>
        <taxon>Mucorales</taxon>
        <taxon>Mucorineae</taxon>
        <taxon>Mucoraceae</taxon>
        <taxon>Mucor</taxon>
    </lineage>
</organism>
<dbReference type="FunFam" id="1.10.150.20:FF:000126">
    <property type="entry name" value="DNA repair protein RAD51 homolog"/>
    <property type="match status" value="1"/>
</dbReference>
<sequence length="85" mass="9157">MSQTQSDDEETGFLLISKLESSGISATDIKKLKEGGYYTVESVAYAPKKALLAIKGISETKADRILGEGKWQAAVSMALRIYQAG</sequence>
<dbReference type="EMBL" id="JAAECE010000004">
    <property type="protein sequence ID" value="KAF1801725.1"/>
    <property type="molecule type" value="Genomic_DNA"/>
</dbReference>
<dbReference type="InterPro" id="IPR010995">
    <property type="entry name" value="DNA_repair_Rad51/TF_NusA_a-hlx"/>
</dbReference>
<reference evidence="1 2" key="1">
    <citation type="submission" date="2019-09" db="EMBL/GenBank/DDBJ databases">
        <authorList>
            <consortium name="DOE Joint Genome Institute"/>
            <person name="Mondo S.J."/>
            <person name="Navarro-Mendoza M.I."/>
            <person name="Perez-Arques C."/>
            <person name="Panchal S."/>
            <person name="Nicolas F.E."/>
            <person name="Ganguly P."/>
            <person name="Pangilinan J."/>
            <person name="Grigoriev I."/>
            <person name="Heitman J."/>
            <person name="Sanya K."/>
            <person name="Garre V."/>
        </authorList>
    </citation>
    <scope>NUCLEOTIDE SEQUENCE [LARGE SCALE GENOMIC DNA]</scope>
    <source>
        <strain evidence="1 2">MU402</strain>
    </source>
</reference>
<gene>
    <name evidence="1" type="ORF">FB192DRAFT_1374332</name>
</gene>
<comment type="caution">
    <text evidence="1">The sequence shown here is derived from an EMBL/GenBank/DDBJ whole genome shotgun (WGS) entry which is preliminary data.</text>
</comment>
<dbReference type="SUPFAM" id="SSF47794">
    <property type="entry name" value="Rad51 N-terminal domain-like"/>
    <property type="match status" value="1"/>
</dbReference>
<dbReference type="GO" id="GO:0003697">
    <property type="term" value="F:single-stranded DNA binding"/>
    <property type="evidence" value="ECO:0007669"/>
    <property type="project" value="TreeGrafter"/>
</dbReference>
<dbReference type="GO" id="GO:0003690">
    <property type="term" value="F:double-stranded DNA binding"/>
    <property type="evidence" value="ECO:0007669"/>
    <property type="project" value="TreeGrafter"/>
</dbReference>
<dbReference type="Gene3D" id="1.10.150.20">
    <property type="entry name" value="5' to 3' exonuclease, C-terminal subdomain"/>
    <property type="match status" value="1"/>
</dbReference>